<name>A0ABZ0UQM2_9RICK</name>
<dbReference type="Gene3D" id="3.40.50.300">
    <property type="entry name" value="P-loop containing nucleotide triphosphate hydrolases"/>
    <property type="match status" value="1"/>
</dbReference>
<dbReference type="Proteomes" id="UP001326613">
    <property type="component" value="Chromosome"/>
</dbReference>
<dbReference type="EMBL" id="CP112932">
    <property type="protein sequence ID" value="WPY00350.1"/>
    <property type="molecule type" value="Genomic_DNA"/>
</dbReference>
<evidence type="ECO:0000256" key="9">
    <source>
        <dbReference type="ARBA" id="ARBA00029962"/>
    </source>
</evidence>
<evidence type="ECO:0000256" key="4">
    <source>
        <dbReference type="ARBA" id="ARBA00022679"/>
    </source>
</evidence>
<reference evidence="13 14" key="1">
    <citation type="submission" date="2022-10" db="EMBL/GenBank/DDBJ databases">
        <title>Host association and intracellularity evolved multiple times independently in the Rickettsiales.</title>
        <authorList>
            <person name="Castelli M."/>
            <person name="Nardi T."/>
            <person name="Gammuto L."/>
            <person name="Bellinzona G."/>
            <person name="Sabaneyeva E."/>
            <person name="Potekhin A."/>
            <person name="Serra V."/>
            <person name="Petroni G."/>
            <person name="Sassera D."/>
        </authorList>
    </citation>
    <scope>NUCLEOTIDE SEQUENCE [LARGE SCALE GENOMIC DNA]</scope>
    <source>
        <strain evidence="13 14">Kr 154-4</strain>
    </source>
</reference>
<keyword evidence="14" id="KW-1185">Reference proteome</keyword>
<dbReference type="NCBIfam" id="TIGR00041">
    <property type="entry name" value="DTMP_kinase"/>
    <property type="match status" value="1"/>
</dbReference>
<evidence type="ECO:0000313" key="14">
    <source>
        <dbReference type="Proteomes" id="UP001326613"/>
    </source>
</evidence>
<keyword evidence="7 11" id="KW-0418">Kinase</keyword>
<keyword evidence="6 11" id="KW-0547">Nucleotide-binding</keyword>
<dbReference type="RefSeq" id="WP_323738427.1">
    <property type="nucleotide sequence ID" value="NZ_CP112932.1"/>
</dbReference>
<organism evidence="13 14">
    <name type="scientific">Candidatus Trichorickettsia mobilis</name>
    <dbReference type="NCBI Taxonomy" id="1346319"/>
    <lineage>
        <taxon>Bacteria</taxon>
        <taxon>Pseudomonadati</taxon>
        <taxon>Pseudomonadota</taxon>
        <taxon>Alphaproteobacteria</taxon>
        <taxon>Rickettsiales</taxon>
        <taxon>Rickettsiaceae</taxon>
        <taxon>Rickettsieae</taxon>
        <taxon>Candidatus Trichorickettsia</taxon>
    </lineage>
</organism>
<dbReference type="GO" id="GO:0016301">
    <property type="term" value="F:kinase activity"/>
    <property type="evidence" value="ECO:0007669"/>
    <property type="project" value="UniProtKB-KW"/>
</dbReference>
<keyword evidence="5 11" id="KW-0545">Nucleotide biosynthesis</keyword>
<evidence type="ECO:0000256" key="5">
    <source>
        <dbReference type="ARBA" id="ARBA00022727"/>
    </source>
</evidence>
<comment type="function">
    <text evidence="11">Phosphorylation of dTMP to form dTDP in both de novo and salvage pathways of dTTP synthesis.</text>
</comment>
<dbReference type="PANTHER" id="PTHR10344:SF4">
    <property type="entry name" value="UMP-CMP KINASE 2, MITOCHONDRIAL"/>
    <property type="match status" value="1"/>
</dbReference>
<comment type="caution">
    <text evidence="11">Lacks conserved residue(s) required for the propagation of feature annotation.</text>
</comment>
<evidence type="ECO:0000256" key="7">
    <source>
        <dbReference type="ARBA" id="ARBA00022777"/>
    </source>
</evidence>
<sequence length="203" mass="23369">MIDYNNPKFVTFEGVVGCGKTTQSKMLHEHLLSKGLEARRTREIGGTRVAELIRDIVIYEHMLPYSELLLIMAARYEHIHKIIIPALTLNQWVICDRFVDSTACYQGLSDIGSDKVYQLHDEIFNNLMPDITFFIDVPPTEALDRISNNLDCNKFENEGLEFHNKIYQGFQAITKQFSNRIVRIEAAQLNPEQVHMKILQALS</sequence>
<keyword evidence="8 11" id="KW-0067">ATP-binding</keyword>
<feature type="domain" description="Thymidylate kinase-like" evidence="12">
    <location>
        <begin position="12"/>
        <end position="198"/>
    </location>
</feature>
<evidence type="ECO:0000256" key="3">
    <source>
        <dbReference type="ARBA" id="ARBA00017144"/>
    </source>
</evidence>
<dbReference type="PROSITE" id="PS01331">
    <property type="entry name" value="THYMIDYLATE_KINASE"/>
    <property type="match status" value="1"/>
</dbReference>
<protein>
    <recommendedName>
        <fullName evidence="3 11">Thymidylate kinase</fullName>
        <ecNumber evidence="2 11">2.7.4.9</ecNumber>
    </recommendedName>
    <alternativeName>
        <fullName evidence="9 11">dTMP kinase</fullName>
    </alternativeName>
</protein>
<dbReference type="InterPro" id="IPR027417">
    <property type="entry name" value="P-loop_NTPase"/>
</dbReference>
<dbReference type="InterPro" id="IPR039430">
    <property type="entry name" value="Thymidylate_kin-like_dom"/>
</dbReference>
<evidence type="ECO:0000256" key="8">
    <source>
        <dbReference type="ARBA" id="ARBA00022840"/>
    </source>
</evidence>
<keyword evidence="4 11" id="KW-0808">Transferase</keyword>
<dbReference type="CDD" id="cd01672">
    <property type="entry name" value="TMPK"/>
    <property type="match status" value="1"/>
</dbReference>
<dbReference type="InterPro" id="IPR018095">
    <property type="entry name" value="Thymidylate_kin_CS"/>
</dbReference>
<dbReference type="EC" id="2.7.4.9" evidence="2 11"/>
<gene>
    <name evidence="11" type="primary">tmk</name>
    <name evidence="13" type="ORF">Trichorick_00222</name>
</gene>
<evidence type="ECO:0000256" key="1">
    <source>
        <dbReference type="ARBA" id="ARBA00009776"/>
    </source>
</evidence>
<accession>A0ABZ0UQM2</accession>
<dbReference type="InterPro" id="IPR018094">
    <property type="entry name" value="Thymidylate_kinase"/>
</dbReference>
<dbReference type="SUPFAM" id="SSF52540">
    <property type="entry name" value="P-loop containing nucleoside triphosphate hydrolases"/>
    <property type="match status" value="1"/>
</dbReference>
<evidence type="ECO:0000259" key="12">
    <source>
        <dbReference type="Pfam" id="PF02223"/>
    </source>
</evidence>
<dbReference type="PANTHER" id="PTHR10344">
    <property type="entry name" value="THYMIDYLATE KINASE"/>
    <property type="match status" value="1"/>
</dbReference>
<comment type="similarity">
    <text evidence="1 11">Belongs to the thymidylate kinase family.</text>
</comment>
<evidence type="ECO:0000256" key="2">
    <source>
        <dbReference type="ARBA" id="ARBA00012980"/>
    </source>
</evidence>
<evidence type="ECO:0000256" key="10">
    <source>
        <dbReference type="ARBA" id="ARBA00048743"/>
    </source>
</evidence>
<dbReference type="HAMAP" id="MF_00165">
    <property type="entry name" value="Thymidylate_kinase"/>
    <property type="match status" value="1"/>
</dbReference>
<evidence type="ECO:0000313" key="13">
    <source>
        <dbReference type="EMBL" id="WPY00350.1"/>
    </source>
</evidence>
<evidence type="ECO:0000256" key="6">
    <source>
        <dbReference type="ARBA" id="ARBA00022741"/>
    </source>
</evidence>
<dbReference type="Pfam" id="PF02223">
    <property type="entry name" value="Thymidylate_kin"/>
    <property type="match status" value="1"/>
</dbReference>
<proteinExistence type="inferred from homology"/>
<comment type="catalytic activity">
    <reaction evidence="10 11">
        <text>dTMP + ATP = dTDP + ADP</text>
        <dbReference type="Rhea" id="RHEA:13517"/>
        <dbReference type="ChEBI" id="CHEBI:30616"/>
        <dbReference type="ChEBI" id="CHEBI:58369"/>
        <dbReference type="ChEBI" id="CHEBI:63528"/>
        <dbReference type="ChEBI" id="CHEBI:456216"/>
        <dbReference type="EC" id="2.7.4.9"/>
    </reaction>
</comment>
<evidence type="ECO:0000256" key="11">
    <source>
        <dbReference type="HAMAP-Rule" id="MF_00165"/>
    </source>
</evidence>